<proteinExistence type="inferred from homology"/>
<evidence type="ECO:0000256" key="15">
    <source>
        <dbReference type="HAMAP-Rule" id="MF_00104"/>
    </source>
</evidence>
<dbReference type="GO" id="GO:0006364">
    <property type="term" value="P:rRNA processing"/>
    <property type="evidence" value="ECO:0007669"/>
    <property type="project" value="UniProtKB-UniRule"/>
</dbReference>
<feature type="binding site" evidence="15">
    <location>
        <position position="138"/>
    </location>
    <ligand>
        <name>Mg(2+)</name>
        <dbReference type="ChEBI" id="CHEBI:18420"/>
    </ligand>
</feature>
<gene>
    <name evidence="15" type="primary">rnc</name>
    <name evidence="18" type="ordered locus">Spith_1095</name>
</gene>
<evidence type="ECO:0000313" key="18">
    <source>
        <dbReference type="EMBL" id="AEJ61367.1"/>
    </source>
</evidence>
<keyword evidence="9 15" id="KW-0540">Nuclease</keyword>
<dbReference type="KEGG" id="stq:Spith_1095"/>
<comment type="subcellular location">
    <subcellularLocation>
        <location evidence="2 15">Cytoplasm</location>
    </subcellularLocation>
</comment>
<dbReference type="InterPro" id="IPR036389">
    <property type="entry name" value="RNase_III_sf"/>
</dbReference>
<evidence type="ECO:0000256" key="9">
    <source>
        <dbReference type="ARBA" id="ARBA00022722"/>
    </source>
</evidence>
<reference evidence="18 19" key="1">
    <citation type="submission" date="2011-06" db="EMBL/GenBank/DDBJ databases">
        <title>The complete genome of Spirochaeta thermophila DSM 6578.</title>
        <authorList>
            <consortium name="US DOE Joint Genome Institute (JGI-PGF)"/>
            <person name="Lucas S."/>
            <person name="Lapidus A."/>
            <person name="Bruce D."/>
            <person name="Goodwin L."/>
            <person name="Pitluck S."/>
            <person name="Peters L."/>
            <person name="Kyrpides N."/>
            <person name="Mavromatis K."/>
            <person name="Ivanova N."/>
            <person name="Mikailova N."/>
            <person name="Pagani I."/>
            <person name="Chertkov O."/>
            <person name="Detter J.C."/>
            <person name="Tapia R."/>
            <person name="Han C."/>
            <person name="Land M."/>
            <person name="Hauser L."/>
            <person name="Markowitz V."/>
            <person name="Cheng J.-F."/>
            <person name="Hugenholtz P."/>
            <person name="Woyke T."/>
            <person name="Wu D."/>
            <person name="Spring S."/>
            <person name="Merkhoffer B."/>
            <person name="Schneider S."/>
            <person name="Klenk H.-P."/>
            <person name="Eisen J.A."/>
        </authorList>
    </citation>
    <scope>NUCLEOTIDE SEQUENCE [LARGE SCALE GENOMIC DNA]</scope>
    <source>
        <strain evidence="19">ATCC 700085 / DSM 6578 / Z-1203</strain>
    </source>
</reference>
<evidence type="ECO:0000256" key="12">
    <source>
        <dbReference type="ARBA" id="ARBA00022801"/>
    </source>
</evidence>
<dbReference type="GO" id="GO:0003725">
    <property type="term" value="F:double-stranded RNA binding"/>
    <property type="evidence" value="ECO:0007669"/>
    <property type="project" value="TreeGrafter"/>
</dbReference>
<evidence type="ECO:0000256" key="2">
    <source>
        <dbReference type="ARBA" id="ARBA00004496"/>
    </source>
</evidence>
<dbReference type="HOGENOM" id="CLU_000907_1_3_12"/>
<evidence type="ECO:0000259" key="17">
    <source>
        <dbReference type="PROSITE" id="PS50142"/>
    </source>
</evidence>
<feature type="active site" evidence="15">
    <location>
        <position position="141"/>
    </location>
</feature>
<keyword evidence="6 15" id="KW-0698">rRNA processing</keyword>
<dbReference type="SMART" id="SM00358">
    <property type="entry name" value="DSRM"/>
    <property type="match status" value="1"/>
</dbReference>
<evidence type="ECO:0000313" key="19">
    <source>
        <dbReference type="Proteomes" id="UP000007254"/>
    </source>
</evidence>
<dbReference type="SUPFAM" id="SSF54768">
    <property type="entry name" value="dsRNA-binding domain-like"/>
    <property type="match status" value="1"/>
</dbReference>
<evidence type="ECO:0000256" key="4">
    <source>
        <dbReference type="ARBA" id="ARBA00011738"/>
    </source>
</evidence>
<dbReference type="Gene3D" id="1.10.1520.10">
    <property type="entry name" value="Ribonuclease III domain"/>
    <property type="match status" value="1"/>
</dbReference>
<protein>
    <recommendedName>
        <fullName evidence="15">Ribonuclease 3</fullName>
        <ecNumber evidence="15">3.1.26.3</ecNumber>
    </recommendedName>
    <alternativeName>
        <fullName evidence="15">Ribonuclease III</fullName>
        <shortName evidence="15">RNase III</shortName>
    </alternativeName>
</protein>
<evidence type="ECO:0000256" key="10">
    <source>
        <dbReference type="ARBA" id="ARBA00022723"/>
    </source>
</evidence>
<keyword evidence="5 15" id="KW-0963">Cytoplasm</keyword>
<dbReference type="Pfam" id="PF14622">
    <property type="entry name" value="Ribonucleas_3_3"/>
    <property type="match status" value="1"/>
</dbReference>
<dbReference type="SMART" id="SM00535">
    <property type="entry name" value="RIBOc"/>
    <property type="match status" value="1"/>
</dbReference>
<comment type="similarity">
    <text evidence="3">Belongs to the ribonuclease III family.</text>
</comment>
<dbReference type="FunFam" id="1.10.1520.10:FF:000001">
    <property type="entry name" value="Ribonuclease 3"/>
    <property type="match status" value="1"/>
</dbReference>
<dbReference type="AlphaFoldDB" id="G0GDM0"/>
<dbReference type="PROSITE" id="PS00517">
    <property type="entry name" value="RNASE_3_1"/>
    <property type="match status" value="1"/>
</dbReference>
<comment type="catalytic activity">
    <reaction evidence="1 15">
        <text>Endonucleolytic cleavage to 5'-phosphomonoester.</text>
        <dbReference type="EC" id="3.1.26.3"/>
    </reaction>
</comment>
<evidence type="ECO:0000256" key="3">
    <source>
        <dbReference type="ARBA" id="ARBA00010183"/>
    </source>
</evidence>
<dbReference type="GO" id="GO:0042802">
    <property type="term" value="F:identical protein binding"/>
    <property type="evidence" value="ECO:0007669"/>
    <property type="project" value="UniProtKB-ARBA"/>
</dbReference>
<dbReference type="GO" id="GO:0005737">
    <property type="term" value="C:cytoplasm"/>
    <property type="evidence" value="ECO:0007669"/>
    <property type="project" value="UniProtKB-SubCell"/>
</dbReference>
<dbReference type="PANTHER" id="PTHR11207:SF0">
    <property type="entry name" value="RIBONUCLEASE 3"/>
    <property type="match status" value="1"/>
</dbReference>
<accession>G0GDM0</accession>
<dbReference type="GO" id="GO:0019843">
    <property type="term" value="F:rRNA binding"/>
    <property type="evidence" value="ECO:0007669"/>
    <property type="project" value="UniProtKB-KW"/>
</dbReference>
<evidence type="ECO:0000256" key="13">
    <source>
        <dbReference type="ARBA" id="ARBA00022842"/>
    </source>
</evidence>
<keyword evidence="10 15" id="KW-0479">Metal-binding</keyword>
<dbReference type="RefSeq" id="WP_014624717.1">
    <property type="nucleotide sequence ID" value="NC_017583.1"/>
</dbReference>
<feature type="active site" evidence="15">
    <location>
        <position position="69"/>
    </location>
</feature>
<dbReference type="CDD" id="cd10845">
    <property type="entry name" value="DSRM_RNAse_III_family"/>
    <property type="match status" value="1"/>
</dbReference>
<dbReference type="GO" id="GO:0010468">
    <property type="term" value="P:regulation of gene expression"/>
    <property type="evidence" value="ECO:0007669"/>
    <property type="project" value="TreeGrafter"/>
</dbReference>
<comment type="function">
    <text evidence="15">Digests double-stranded RNA. Involved in the processing of primary rRNA transcript to yield the immediate precursors to the large and small rRNAs (23S and 16S). Processes some mRNAs, and tRNAs when they are encoded in the rRNA operon. Processes pre-crRNA and tracrRNA of type II CRISPR loci if present in the organism.</text>
</comment>
<dbReference type="OrthoDB" id="9805026at2"/>
<dbReference type="Pfam" id="PF00035">
    <property type="entry name" value="dsrm"/>
    <property type="match status" value="1"/>
</dbReference>
<feature type="binding site" evidence="15">
    <location>
        <position position="65"/>
    </location>
    <ligand>
        <name>Mg(2+)</name>
        <dbReference type="ChEBI" id="CHEBI:18420"/>
    </ligand>
</feature>
<evidence type="ECO:0000256" key="5">
    <source>
        <dbReference type="ARBA" id="ARBA00022490"/>
    </source>
</evidence>
<dbReference type="EC" id="3.1.26.3" evidence="15"/>
<comment type="subunit">
    <text evidence="4 15">Homodimer.</text>
</comment>
<evidence type="ECO:0000256" key="14">
    <source>
        <dbReference type="ARBA" id="ARBA00022884"/>
    </source>
</evidence>
<dbReference type="EMBL" id="CP002903">
    <property type="protein sequence ID" value="AEJ61367.1"/>
    <property type="molecule type" value="Genomic_DNA"/>
</dbReference>
<dbReference type="GO" id="GO:0006397">
    <property type="term" value="P:mRNA processing"/>
    <property type="evidence" value="ECO:0007669"/>
    <property type="project" value="UniProtKB-UniRule"/>
</dbReference>
<dbReference type="FunFam" id="3.30.160.20:FF:000003">
    <property type="entry name" value="Ribonuclease 3"/>
    <property type="match status" value="1"/>
</dbReference>
<keyword evidence="13 15" id="KW-0460">Magnesium</keyword>
<feature type="binding site" evidence="15">
    <location>
        <position position="141"/>
    </location>
    <ligand>
        <name>Mg(2+)</name>
        <dbReference type="ChEBI" id="CHEBI:18420"/>
    </ligand>
</feature>
<feature type="domain" description="DRBM" evidence="16">
    <location>
        <begin position="179"/>
        <end position="248"/>
    </location>
</feature>
<evidence type="ECO:0000256" key="7">
    <source>
        <dbReference type="ARBA" id="ARBA00022664"/>
    </source>
</evidence>
<dbReference type="InterPro" id="IPR011907">
    <property type="entry name" value="RNase_III"/>
</dbReference>
<dbReference type="PANTHER" id="PTHR11207">
    <property type="entry name" value="RIBONUCLEASE III"/>
    <property type="match status" value="1"/>
</dbReference>
<dbReference type="GO" id="GO:0004525">
    <property type="term" value="F:ribonuclease III activity"/>
    <property type="evidence" value="ECO:0007669"/>
    <property type="project" value="UniProtKB-UniRule"/>
</dbReference>
<dbReference type="PROSITE" id="PS50137">
    <property type="entry name" value="DS_RBD"/>
    <property type="match status" value="1"/>
</dbReference>
<dbReference type="CDD" id="cd00593">
    <property type="entry name" value="RIBOc"/>
    <property type="match status" value="1"/>
</dbReference>
<keyword evidence="19" id="KW-1185">Reference proteome</keyword>
<dbReference type="HAMAP" id="MF_00104">
    <property type="entry name" value="RNase_III"/>
    <property type="match status" value="1"/>
</dbReference>
<evidence type="ECO:0000256" key="8">
    <source>
        <dbReference type="ARBA" id="ARBA00022694"/>
    </source>
</evidence>
<dbReference type="Gene3D" id="3.30.160.20">
    <property type="match status" value="1"/>
</dbReference>
<keyword evidence="7 15" id="KW-0507">mRNA processing</keyword>
<name>G0GDM0_WINT7</name>
<evidence type="ECO:0000256" key="11">
    <source>
        <dbReference type="ARBA" id="ARBA00022759"/>
    </source>
</evidence>
<evidence type="ECO:0000256" key="1">
    <source>
        <dbReference type="ARBA" id="ARBA00000109"/>
    </source>
</evidence>
<dbReference type="Proteomes" id="UP000007254">
    <property type="component" value="Chromosome"/>
</dbReference>
<dbReference type="GO" id="GO:0046872">
    <property type="term" value="F:metal ion binding"/>
    <property type="evidence" value="ECO:0007669"/>
    <property type="project" value="UniProtKB-KW"/>
</dbReference>
<keyword evidence="8 15" id="KW-0819">tRNA processing</keyword>
<dbReference type="PROSITE" id="PS50142">
    <property type="entry name" value="RNASE_3_2"/>
    <property type="match status" value="1"/>
</dbReference>
<evidence type="ECO:0000259" key="16">
    <source>
        <dbReference type="PROSITE" id="PS50137"/>
    </source>
</evidence>
<keyword evidence="15" id="KW-0699">rRNA-binding</keyword>
<comment type="cofactor">
    <cofactor evidence="15">
        <name>Mg(2+)</name>
        <dbReference type="ChEBI" id="CHEBI:18420"/>
    </cofactor>
</comment>
<dbReference type="SUPFAM" id="SSF69065">
    <property type="entry name" value="RNase III domain-like"/>
    <property type="match status" value="1"/>
</dbReference>
<dbReference type="NCBIfam" id="TIGR02191">
    <property type="entry name" value="RNaseIII"/>
    <property type="match status" value="1"/>
</dbReference>
<evidence type="ECO:0000256" key="6">
    <source>
        <dbReference type="ARBA" id="ARBA00022552"/>
    </source>
</evidence>
<dbReference type="STRING" id="869211.Spith_1095"/>
<feature type="domain" description="RNase III" evidence="17">
    <location>
        <begin position="25"/>
        <end position="152"/>
    </location>
</feature>
<dbReference type="InterPro" id="IPR014720">
    <property type="entry name" value="dsRBD_dom"/>
</dbReference>
<keyword evidence="12 15" id="KW-0378">Hydrolase</keyword>
<dbReference type="InterPro" id="IPR000999">
    <property type="entry name" value="RNase_III_dom"/>
</dbReference>
<sequence length="251" mass="28985">MWFLKTSGRNERADSPLSDDRKKELRLFEKQVGIRFRSLELLNLAFSHRSYANERVSMGDNERLEFLGDAVLGLAVADYLYRTFPEKQEGELARIKSFVVSEDTLYEIARRIKVDNFILISKGEEYAGGRTKKALLADAMEAIIGAYFLDAGFEAARDFVLRLVVPEIEKVVENRHKKDYKTLLQEYVQKNFKTYPRYRVVEKLGPEHNRTFRIEVQIRDKKYGPGEGKNKKEAEQSAASIAYRAIVGDED</sequence>
<keyword evidence="14 15" id="KW-0694">RNA-binding</keyword>
<keyword evidence="11 15" id="KW-0255">Endonuclease</keyword>
<dbReference type="GO" id="GO:0008033">
    <property type="term" value="P:tRNA processing"/>
    <property type="evidence" value="ECO:0007669"/>
    <property type="project" value="UniProtKB-KW"/>
</dbReference>
<organism evidence="18 19">
    <name type="scientific">Winmispira thermophila (strain ATCC 700085 / DSM 6578 / Z-1203)</name>
    <name type="common">Spirochaeta thermophila</name>
    <dbReference type="NCBI Taxonomy" id="869211"/>
    <lineage>
        <taxon>Bacteria</taxon>
        <taxon>Pseudomonadati</taxon>
        <taxon>Spirochaetota</taxon>
        <taxon>Spirochaetia</taxon>
        <taxon>Winmispirales</taxon>
        <taxon>Winmispiraceae</taxon>
        <taxon>Winmispira</taxon>
    </lineage>
</organism>